<feature type="binding site" evidence="12">
    <location>
        <position position="563"/>
    </location>
    <ligand>
        <name>Zn(2+)</name>
        <dbReference type="ChEBI" id="CHEBI:29105"/>
        <label>1</label>
    </ligand>
</feature>
<comment type="cofactor">
    <cofactor evidence="12">
        <name>Zn(2+)</name>
        <dbReference type="ChEBI" id="CHEBI:29105"/>
    </cofactor>
    <text evidence="12">Binds 2 zinc ions per subunit.</text>
</comment>
<dbReference type="InterPro" id="IPR041236">
    <property type="entry name" value="PriA_C"/>
</dbReference>
<evidence type="ECO:0000256" key="12">
    <source>
        <dbReference type="HAMAP-Rule" id="MF_00983"/>
    </source>
</evidence>
<dbReference type="GO" id="GO:0008270">
    <property type="term" value="F:zinc ion binding"/>
    <property type="evidence" value="ECO:0007669"/>
    <property type="project" value="UniProtKB-UniRule"/>
</dbReference>
<feature type="binding site" evidence="12">
    <location>
        <position position="520"/>
    </location>
    <ligand>
        <name>Zn(2+)</name>
        <dbReference type="ChEBI" id="CHEBI:29105"/>
        <label>1</label>
    </ligand>
</feature>
<feature type="binding site" evidence="12">
    <location>
        <position position="550"/>
    </location>
    <ligand>
        <name>Zn(2+)</name>
        <dbReference type="ChEBI" id="CHEBI:29105"/>
        <label>2</label>
    </ligand>
</feature>
<dbReference type="FunFam" id="3.40.1440.60:FF:000001">
    <property type="entry name" value="Primosomal protein N"/>
    <property type="match status" value="1"/>
</dbReference>
<dbReference type="Proteomes" id="UP000215539">
    <property type="component" value="Chromosome 1"/>
</dbReference>
<dbReference type="InterPro" id="IPR042115">
    <property type="entry name" value="PriA_3primeBD_sf"/>
</dbReference>
<dbReference type="KEGG" id="chg:AXF12_05610"/>
<evidence type="ECO:0000256" key="1">
    <source>
        <dbReference type="ARBA" id="ARBA00022515"/>
    </source>
</evidence>
<dbReference type="InterPro" id="IPR041222">
    <property type="entry name" value="PriA_3primeBD"/>
</dbReference>
<comment type="catalytic activity">
    <reaction evidence="11 12">
        <text>ATP + H2O = ADP + phosphate + H(+)</text>
        <dbReference type="Rhea" id="RHEA:13065"/>
        <dbReference type="ChEBI" id="CHEBI:15377"/>
        <dbReference type="ChEBI" id="CHEBI:15378"/>
        <dbReference type="ChEBI" id="CHEBI:30616"/>
        <dbReference type="ChEBI" id="CHEBI:43474"/>
        <dbReference type="ChEBI" id="CHEBI:456216"/>
        <dbReference type="EC" id="5.6.2.4"/>
    </reaction>
</comment>
<dbReference type="Pfam" id="PF00270">
    <property type="entry name" value="DEAD"/>
    <property type="match status" value="1"/>
</dbReference>
<dbReference type="EC" id="5.6.2.4" evidence="12"/>
<dbReference type="AlphaFoldDB" id="A0AAX2GWR2"/>
<keyword evidence="6 12" id="KW-0347">Helicase</keyword>
<dbReference type="GO" id="GO:0006310">
    <property type="term" value="P:DNA recombination"/>
    <property type="evidence" value="ECO:0007669"/>
    <property type="project" value="InterPro"/>
</dbReference>
<evidence type="ECO:0000256" key="11">
    <source>
        <dbReference type="ARBA" id="ARBA00048988"/>
    </source>
</evidence>
<feature type="binding site" evidence="12">
    <location>
        <position position="547"/>
    </location>
    <ligand>
        <name>Zn(2+)</name>
        <dbReference type="ChEBI" id="CHEBI:29105"/>
        <label>2</label>
    </ligand>
</feature>
<feature type="binding site" evidence="12">
    <location>
        <position position="532"/>
    </location>
    <ligand>
        <name>Zn(2+)</name>
        <dbReference type="ChEBI" id="CHEBI:29105"/>
        <label>2</label>
    </ligand>
</feature>
<dbReference type="GO" id="GO:0006270">
    <property type="term" value="P:DNA replication initiation"/>
    <property type="evidence" value="ECO:0007669"/>
    <property type="project" value="TreeGrafter"/>
</dbReference>
<reference evidence="14 16" key="1">
    <citation type="submission" date="2016-02" db="EMBL/GenBank/DDBJ databases">
        <authorList>
            <person name="Holder M.E."/>
            <person name="Ajami N.J."/>
            <person name="Petrosino J.F."/>
        </authorList>
    </citation>
    <scope>NUCLEOTIDE SEQUENCE [LARGE SCALE GENOMIC DNA]</scope>
    <source>
        <strain evidence="14 16">CCUG 32990</strain>
    </source>
</reference>
<proteinExistence type="inferred from homology"/>
<dbReference type="GO" id="GO:0016787">
    <property type="term" value="F:hydrolase activity"/>
    <property type="evidence" value="ECO:0007669"/>
    <property type="project" value="UniProtKB-KW"/>
</dbReference>
<name>A0AAX2GWR2_9FLAO</name>
<dbReference type="EMBL" id="CP014227">
    <property type="protein sequence ID" value="AMD85040.1"/>
    <property type="molecule type" value="Genomic_DNA"/>
</dbReference>
<dbReference type="Pfam" id="PF18074">
    <property type="entry name" value="PriA_C"/>
    <property type="match status" value="1"/>
</dbReference>
<dbReference type="SMART" id="SM00487">
    <property type="entry name" value="DEXDc"/>
    <property type="match status" value="1"/>
</dbReference>
<gene>
    <name evidence="12 15" type="primary">priA</name>
    <name evidence="14" type="ORF">AXF12_05610</name>
    <name evidence="15" type="ORF">SAMEA44541418_00601</name>
</gene>
<evidence type="ECO:0000313" key="14">
    <source>
        <dbReference type="EMBL" id="AMD85040.1"/>
    </source>
</evidence>
<keyword evidence="3 12" id="KW-0479">Metal-binding</keyword>
<comment type="function">
    <text evidence="12">Initiates the restart of stalled replication forks, which reloads the replicative helicase on sites other than the origin of replication. Recognizes and binds to abandoned replication forks and remodels them to uncover a helicase loading site. Promotes assembly of the primosome at these replication forks.</text>
</comment>
<dbReference type="PROSITE" id="PS51192">
    <property type="entry name" value="HELICASE_ATP_BIND_1"/>
    <property type="match status" value="1"/>
</dbReference>
<dbReference type="InterPro" id="IPR027417">
    <property type="entry name" value="P-loop_NTPase"/>
</dbReference>
<organism evidence="15 17">
    <name type="scientific">Capnocytophaga haemolytica</name>
    <dbReference type="NCBI Taxonomy" id="45243"/>
    <lineage>
        <taxon>Bacteria</taxon>
        <taxon>Pseudomonadati</taxon>
        <taxon>Bacteroidota</taxon>
        <taxon>Flavobacteriia</taxon>
        <taxon>Flavobacteriales</taxon>
        <taxon>Flavobacteriaceae</taxon>
        <taxon>Capnocytophaga</taxon>
    </lineage>
</organism>
<protein>
    <recommendedName>
        <fullName evidence="12">Replication restart protein PriA</fullName>
    </recommendedName>
    <alternativeName>
        <fullName evidence="12">ATP-dependent DNA helicase PriA</fullName>
        <ecNumber evidence="12">5.6.2.4</ecNumber>
    </alternativeName>
    <alternativeName>
        <fullName evidence="12">DNA 3'-5' helicase PriA</fullName>
    </alternativeName>
</protein>
<dbReference type="InterPro" id="IPR040498">
    <property type="entry name" value="PriA_CRR"/>
</dbReference>
<evidence type="ECO:0000256" key="6">
    <source>
        <dbReference type="ARBA" id="ARBA00022806"/>
    </source>
</evidence>
<dbReference type="GO" id="GO:0003677">
    <property type="term" value="F:DNA binding"/>
    <property type="evidence" value="ECO:0007669"/>
    <property type="project" value="UniProtKB-UniRule"/>
</dbReference>
<dbReference type="GO" id="GO:1990077">
    <property type="term" value="C:primosome complex"/>
    <property type="evidence" value="ECO:0007669"/>
    <property type="project" value="UniProtKB-UniRule"/>
</dbReference>
<dbReference type="Pfam" id="PF00271">
    <property type="entry name" value="Helicase_C"/>
    <property type="match status" value="1"/>
</dbReference>
<evidence type="ECO:0000256" key="5">
    <source>
        <dbReference type="ARBA" id="ARBA00022801"/>
    </source>
</evidence>
<evidence type="ECO:0000256" key="9">
    <source>
        <dbReference type="ARBA" id="ARBA00023125"/>
    </source>
</evidence>
<dbReference type="GO" id="GO:0005524">
    <property type="term" value="F:ATP binding"/>
    <property type="evidence" value="ECO:0007669"/>
    <property type="project" value="UniProtKB-UniRule"/>
</dbReference>
<comment type="catalytic activity">
    <reaction evidence="12">
        <text>Couples ATP hydrolysis with the unwinding of duplex DNA by translocating in the 3'-5' direction.</text>
        <dbReference type="EC" id="5.6.2.4"/>
    </reaction>
</comment>
<evidence type="ECO:0000256" key="2">
    <source>
        <dbReference type="ARBA" id="ARBA00022705"/>
    </source>
</evidence>
<accession>A0AAX2GWR2</accession>
<dbReference type="Proteomes" id="UP000065822">
    <property type="component" value="Chromosome"/>
</dbReference>
<feature type="binding site" evidence="12">
    <location>
        <position position="560"/>
    </location>
    <ligand>
        <name>Zn(2+)</name>
        <dbReference type="ChEBI" id="CHEBI:29105"/>
        <label>1</label>
    </ligand>
</feature>
<dbReference type="Pfam" id="PF18319">
    <property type="entry name" value="Zn_ribbon_PriA"/>
    <property type="match status" value="1"/>
</dbReference>
<dbReference type="Gene3D" id="3.40.50.300">
    <property type="entry name" value="P-loop containing nucleotide triphosphate hydrolases"/>
    <property type="match status" value="2"/>
</dbReference>
<dbReference type="InterPro" id="IPR005259">
    <property type="entry name" value="PriA"/>
</dbReference>
<comment type="similarity">
    <text evidence="12">Belongs to the helicase family. PriA subfamily.</text>
</comment>
<dbReference type="EMBL" id="LT906449">
    <property type="protein sequence ID" value="SNV05612.1"/>
    <property type="molecule type" value="Genomic_DNA"/>
</dbReference>
<dbReference type="CDD" id="cd17929">
    <property type="entry name" value="DEXHc_priA"/>
    <property type="match status" value="1"/>
</dbReference>
<dbReference type="InterPro" id="IPR014001">
    <property type="entry name" value="Helicase_ATP-bd"/>
</dbReference>
<dbReference type="PANTHER" id="PTHR30580:SF0">
    <property type="entry name" value="PRIMOSOMAL PROTEIN N"/>
    <property type="match status" value="1"/>
</dbReference>
<evidence type="ECO:0000256" key="4">
    <source>
        <dbReference type="ARBA" id="ARBA00022741"/>
    </source>
</evidence>
<comment type="subunit">
    <text evidence="12">Component of the replication restart primosome.</text>
</comment>
<feature type="binding site" evidence="12">
    <location>
        <position position="529"/>
    </location>
    <ligand>
        <name>Zn(2+)</name>
        <dbReference type="ChEBI" id="CHEBI:29105"/>
        <label>2</label>
    </ligand>
</feature>
<dbReference type="InterPro" id="IPR011545">
    <property type="entry name" value="DEAD/DEAH_box_helicase_dom"/>
</dbReference>
<dbReference type="Pfam" id="PF17764">
    <property type="entry name" value="PriA_3primeBD"/>
    <property type="match status" value="1"/>
</dbReference>
<dbReference type="HAMAP" id="MF_00983">
    <property type="entry name" value="PriA"/>
    <property type="match status" value="1"/>
</dbReference>
<keyword evidence="1 12" id="KW-0639">Primosome</keyword>
<dbReference type="RefSeq" id="WP_066429075.1">
    <property type="nucleotide sequence ID" value="NZ_CP014227.1"/>
</dbReference>
<keyword evidence="16" id="KW-1185">Reference proteome</keyword>
<keyword evidence="9 12" id="KW-0238">DNA-binding</keyword>
<keyword evidence="10 12" id="KW-0413">Isomerase</keyword>
<feature type="binding site" evidence="12">
    <location>
        <position position="523"/>
    </location>
    <ligand>
        <name>Zn(2+)</name>
        <dbReference type="ChEBI" id="CHEBI:29105"/>
        <label>1</label>
    </ligand>
</feature>
<dbReference type="SMART" id="SM00490">
    <property type="entry name" value="HELICc"/>
    <property type="match status" value="1"/>
</dbReference>
<dbReference type="GO" id="GO:0006302">
    <property type="term" value="P:double-strand break repair"/>
    <property type="evidence" value="ECO:0007669"/>
    <property type="project" value="InterPro"/>
</dbReference>
<evidence type="ECO:0000313" key="17">
    <source>
        <dbReference type="Proteomes" id="UP000215539"/>
    </source>
</evidence>
<keyword evidence="2 12" id="KW-0235">DNA replication</keyword>
<dbReference type="NCBIfam" id="TIGR00595">
    <property type="entry name" value="priA"/>
    <property type="match status" value="1"/>
</dbReference>
<dbReference type="GO" id="GO:0043138">
    <property type="term" value="F:3'-5' DNA helicase activity"/>
    <property type="evidence" value="ECO:0007669"/>
    <property type="project" value="UniProtKB-EC"/>
</dbReference>
<feature type="domain" description="Helicase ATP-binding" evidence="13">
    <location>
        <begin position="288"/>
        <end position="457"/>
    </location>
</feature>
<dbReference type="Gene3D" id="3.40.1440.60">
    <property type="entry name" value="PriA, 3(prime) DNA-binding domain"/>
    <property type="match status" value="1"/>
</dbReference>
<evidence type="ECO:0000313" key="15">
    <source>
        <dbReference type="EMBL" id="SNV05612.1"/>
    </source>
</evidence>
<evidence type="ECO:0000259" key="13">
    <source>
        <dbReference type="PROSITE" id="PS51192"/>
    </source>
</evidence>
<evidence type="ECO:0000313" key="16">
    <source>
        <dbReference type="Proteomes" id="UP000065822"/>
    </source>
</evidence>
<reference evidence="15 17" key="2">
    <citation type="submission" date="2017-06" db="EMBL/GenBank/DDBJ databases">
        <authorList>
            <consortium name="Pathogen Informatics"/>
        </authorList>
    </citation>
    <scope>NUCLEOTIDE SEQUENCE [LARGE SCALE GENOMIC DNA]</scope>
    <source>
        <strain evidence="15 17">NCTC12947</strain>
    </source>
</reference>
<keyword evidence="4 12" id="KW-0547">Nucleotide-binding</keyword>
<sequence>MYYIDVILPLPLKKLFTYSVNADEAHFLKAGMRVAVPFGKAKLYSALVYSIHSHKPAYETKEIAYILDEEPVVTEKQLALWKWVAEFYMCSLGEVMCSGMPSAFLLESETIIEVQDKDMESGLFTDDEWLVYDALKLKTALKGSEVAMIVPKRKSLKVIKGLVEKGAARISERLFERYVPKLVKYIRLSPAYQSEEGLKQALELTKGARKQTQLILAYFNHINKDKAPLKAEVLLSSSGVSANILKAAEEKGIFEEYYLQKDRVSFDGDTSAKKALTPAQRAALEEITQQFAYKETILLQGVTASGKTEVYIELIDRMLQSGKQVLYLLPEIGLTVHLINRLKQHFGEQMSVYHSKYNTNERVEVWNNVLHKSHKAQLVVGVRSAVMLPFSDLGLIIVDEEHDPSYRQYDPAPRYQARDTATMLAKIQGANVLLGSATPSIESMHNVKTEKYGFAYLSERYGAFQPPTIEVVDIKDKYHRKRMTGHFSDLLIEAIGETLSEGRQVILFQNQRGYAPVVQCKSCGTVPQCPHCDVSLTYHHSRNQLRCHYCGYAIAMPQTCVACGSADLTTKGFGTEQISKEASELFPNATIDRMDQDTTNGKYGYEKILSQFEQQQTQILVGTQMISKGLDFENVGLVGVMSADASFHIPDFRAYERSFQLLLQVSGRAGRSAKKGKVLIQTYNPQHPVLQQVLHSDFKGMYAQQMQERQEYLYPPLVRLVKITFKHTDFNQVNEGAAWFAQALLQAFEAHSGVHILGPEFPLISRIRNEYMKDILVKVEPSKISPSAVKTQLLRIETSFQAIGKFRAVKVIYTVD</sequence>
<dbReference type="InterPro" id="IPR001650">
    <property type="entry name" value="Helicase_C-like"/>
</dbReference>
<dbReference type="GO" id="GO:0006269">
    <property type="term" value="P:DNA replication, synthesis of primer"/>
    <property type="evidence" value="ECO:0007669"/>
    <property type="project" value="UniProtKB-KW"/>
</dbReference>
<dbReference type="FunFam" id="3.40.50.300:FF:000489">
    <property type="entry name" value="Primosome assembly protein PriA"/>
    <property type="match status" value="1"/>
</dbReference>
<evidence type="ECO:0000256" key="8">
    <source>
        <dbReference type="ARBA" id="ARBA00022840"/>
    </source>
</evidence>
<dbReference type="SUPFAM" id="SSF52540">
    <property type="entry name" value="P-loop containing nucleoside triphosphate hydrolases"/>
    <property type="match status" value="1"/>
</dbReference>
<evidence type="ECO:0000256" key="10">
    <source>
        <dbReference type="ARBA" id="ARBA00023235"/>
    </source>
</evidence>
<keyword evidence="5 12" id="KW-0378">Hydrolase</keyword>
<dbReference type="PANTHER" id="PTHR30580">
    <property type="entry name" value="PRIMOSOMAL PROTEIN N"/>
    <property type="match status" value="1"/>
</dbReference>
<keyword evidence="8 12" id="KW-0067">ATP-binding</keyword>
<dbReference type="CDD" id="cd18804">
    <property type="entry name" value="SF2_C_priA"/>
    <property type="match status" value="1"/>
</dbReference>
<evidence type="ECO:0000256" key="3">
    <source>
        <dbReference type="ARBA" id="ARBA00022723"/>
    </source>
</evidence>
<keyword evidence="7 12" id="KW-0862">Zinc</keyword>
<evidence type="ECO:0000256" key="7">
    <source>
        <dbReference type="ARBA" id="ARBA00022833"/>
    </source>
</evidence>